<gene>
    <name evidence="2" type="ORF">SAMN05421796_101512</name>
</gene>
<reference evidence="3" key="1">
    <citation type="submission" date="2017-01" db="EMBL/GenBank/DDBJ databases">
        <authorList>
            <person name="Varghese N."/>
            <person name="Submissions S."/>
        </authorList>
    </citation>
    <scope>NUCLEOTIDE SEQUENCE [LARGE SCALE GENOMIC DNA]</scope>
    <source>
        <strain evidence="3">DSM 21068</strain>
    </source>
</reference>
<keyword evidence="1" id="KW-0812">Transmembrane</keyword>
<evidence type="ECO:0000313" key="3">
    <source>
        <dbReference type="Proteomes" id="UP000186246"/>
    </source>
</evidence>
<dbReference type="Pfam" id="PF14121">
    <property type="entry name" value="Porin_10"/>
    <property type="match status" value="1"/>
</dbReference>
<accession>A0A1N7KFB7</accession>
<sequence length="692" mass="79440">MRNKTLVTKRIIFLNYFLYRPAIFLQGFLLRFISYFCLVNLIRKDLILNSMKYIFLLIILFCSNLHAQIVKDTLTSAKDADTIIVDSGKKDSMQIFKPTINDYLIQKQWAEKKIFDTVMTADKTYIFSQYNNKDNFGKVQFSNIGAGFNPLSYEVMAEQNLALLPSNKGYNLLAAEDVLYYDVKTPTASFIYHNAMRNGAALRSTYTQNIGKRFNFALEYAGLRSQGIYRNYLASNNNTIFSGHYVSKSGNYELFAHYLHQNVNNQENGGIVDDDLFQAGDSDYSNKWNAQVNLENSSSQFSYRRYYLSHQFSPFNSEKFPFRIRHTLSHQGNKYYYTQGGADAYWYDLPAQIVNDFPASTKKYSDNFSNTVSLVFDNAKFKLDAGVKYQTLKFGLNEIALSTLSVPAEMKESRIGAVGNLQVNLFDKIALKSFLEFSNGSQFGSYLRTANALKFEPVQDYFVDAHVNFQTSTPSFNYLANTSIYRKYNYYLQDAKSQAVMDIGGSVNLKWFKTQIFANYYRIDNYTYFNSDGQPMQSEGSVNISQIGGDATFSYGKFHFNTRLQFQDVLSNGNLLPLPSFIGRGNLYFQSRAFKNAAEIQAGIKVYYFTKFASREYFPIVNEYILPGNNSFSIGGKPIADVYFNMKVKKMFFFIEGQQIGNLVAPNTAYAFPHYPVYDFRLNLGVVWYLFN</sequence>
<organism evidence="2 3">
    <name type="scientific">Chryseobacterium piscicola</name>
    <dbReference type="NCBI Taxonomy" id="551459"/>
    <lineage>
        <taxon>Bacteria</taxon>
        <taxon>Pseudomonadati</taxon>
        <taxon>Bacteroidota</taxon>
        <taxon>Flavobacteriia</taxon>
        <taxon>Flavobacteriales</taxon>
        <taxon>Weeksellaceae</taxon>
        <taxon>Chryseobacterium group</taxon>
        <taxon>Chryseobacterium</taxon>
    </lineage>
</organism>
<keyword evidence="1" id="KW-1133">Transmembrane helix</keyword>
<feature type="transmembrane region" description="Helical" evidence="1">
    <location>
        <begin position="23"/>
        <end position="41"/>
    </location>
</feature>
<dbReference type="EMBL" id="FTOJ01000001">
    <property type="protein sequence ID" value="SIS60293.1"/>
    <property type="molecule type" value="Genomic_DNA"/>
</dbReference>
<evidence type="ECO:0000256" key="1">
    <source>
        <dbReference type="SAM" id="Phobius"/>
    </source>
</evidence>
<keyword evidence="1" id="KW-0472">Membrane</keyword>
<protein>
    <submittedName>
        <fullName evidence="2">Putative porin</fullName>
    </submittedName>
</protein>
<dbReference type="AlphaFoldDB" id="A0A1N7KFB7"/>
<evidence type="ECO:0000313" key="2">
    <source>
        <dbReference type="EMBL" id="SIS60293.1"/>
    </source>
</evidence>
<dbReference type="STRING" id="551459.SAMN05421796_101512"/>
<dbReference type="Proteomes" id="UP000186246">
    <property type="component" value="Unassembled WGS sequence"/>
</dbReference>
<name>A0A1N7KFB7_9FLAO</name>
<proteinExistence type="predicted"/>
<dbReference type="InterPro" id="IPR025631">
    <property type="entry name" value="Porin_10"/>
</dbReference>